<dbReference type="EMBL" id="ML735709">
    <property type="protein sequence ID" value="KAE8420346.1"/>
    <property type="molecule type" value="Genomic_DNA"/>
</dbReference>
<keyword evidence="2" id="KW-1185">Reference proteome</keyword>
<proteinExistence type="predicted"/>
<evidence type="ECO:0000313" key="2">
    <source>
        <dbReference type="Proteomes" id="UP000325395"/>
    </source>
</evidence>
<protein>
    <submittedName>
        <fullName evidence="1">Uncharacterized protein</fullName>
    </submittedName>
</protein>
<accession>A0ABQ6WXA2</accession>
<dbReference type="InterPro" id="IPR053204">
    <property type="entry name" value="Oxopyrrolidines_Biosynth-assoc"/>
</dbReference>
<dbReference type="Proteomes" id="UP000325395">
    <property type="component" value="Unassembled WGS sequence"/>
</dbReference>
<organism evidence="1 2">
    <name type="scientific">Aspergillus pseudocaelatus</name>
    <dbReference type="NCBI Taxonomy" id="1825620"/>
    <lineage>
        <taxon>Eukaryota</taxon>
        <taxon>Fungi</taxon>
        <taxon>Dikarya</taxon>
        <taxon>Ascomycota</taxon>
        <taxon>Pezizomycotina</taxon>
        <taxon>Eurotiomycetes</taxon>
        <taxon>Eurotiomycetidae</taxon>
        <taxon>Eurotiales</taxon>
        <taxon>Aspergillaceae</taxon>
        <taxon>Aspergillus</taxon>
        <taxon>Aspergillus subgen. Circumdati</taxon>
    </lineage>
</organism>
<evidence type="ECO:0000313" key="1">
    <source>
        <dbReference type="EMBL" id="KAE8420346.1"/>
    </source>
</evidence>
<dbReference type="Pfam" id="PF12311">
    <property type="entry name" value="DUF3632"/>
    <property type="match status" value="1"/>
</dbReference>
<gene>
    <name evidence="1" type="ORF">BDV36DRAFT_281456</name>
</gene>
<name>A0ABQ6WXA2_9EURO</name>
<dbReference type="InterPro" id="IPR022085">
    <property type="entry name" value="OpdG"/>
</dbReference>
<dbReference type="PANTHER" id="PTHR38797">
    <property type="entry name" value="NUCLEAR PORE COMPLEX PROTEIN NUP85-RELATED"/>
    <property type="match status" value="1"/>
</dbReference>
<reference evidence="1 2" key="1">
    <citation type="submission" date="2019-04" db="EMBL/GenBank/DDBJ databases">
        <authorList>
            <consortium name="DOE Joint Genome Institute"/>
            <person name="Mondo S."/>
            <person name="Kjaerbolling I."/>
            <person name="Vesth T."/>
            <person name="Frisvad J.C."/>
            <person name="Nybo J.L."/>
            <person name="Theobald S."/>
            <person name="Kildgaard S."/>
            <person name="Isbrandt T."/>
            <person name="Kuo A."/>
            <person name="Sato A."/>
            <person name="Lyhne E.K."/>
            <person name="Kogle M.E."/>
            <person name="Wiebenga A."/>
            <person name="Kun R.S."/>
            <person name="Lubbers R.J."/>
            <person name="Makela M.R."/>
            <person name="Barry K."/>
            <person name="Chovatia M."/>
            <person name="Clum A."/>
            <person name="Daum C."/>
            <person name="Haridas S."/>
            <person name="He G."/>
            <person name="LaButti K."/>
            <person name="Lipzen A."/>
            <person name="Riley R."/>
            <person name="Salamov A."/>
            <person name="Simmons B.A."/>
            <person name="Magnuson J.K."/>
            <person name="Henrissat B."/>
            <person name="Mortensen U.H."/>
            <person name="Larsen T.O."/>
            <person name="Devries R.P."/>
            <person name="Grigoriev I.V."/>
            <person name="Machida M."/>
            <person name="Baker S.E."/>
            <person name="Andersen M.R."/>
            <person name="Cantor M.N."/>
            <person name="Hua S.X."/>
        </authorList>
    </citation>
    <scope>NUCLEOTIDE SEQUENCE [LARGE SCALE GENOMIC DNA]</scope>
    <source>
        <strain evidence="1 2">CBS 117616</strain>
    </source>
</reference>
<sequence>MPEIDRKAPNMADCPTGNCGVQILTREQKRQTFTYDPANPREAWQDFRWRILNFSQGYIEHTWDFSFVEEGLHDLWDELIHVAKRHPADSAEHDRLVTLILQARECGPVTRKAKDTSVDEEPEEVFLPNGQRLWIDLPYLVQEFQDVSMKESMGYTAAQWEGLVALTARLCAIGVYPSELGRCALPLTRVEGEENASNACVPVVELLPACLAWLKYKSFKLATFTATNHVYPPPSAGDSVQDSTAPGDIAPKSEFPCSGFSIARWVFWGRRYKHFYHCGNEQIAKLARACFEAAVFKGMRMGIELPGEKIFLTRAHNNRYPASRNIHSSFSNYFLRVPLKVTNLSEIGNRYQYQRTVSFCSSSVY</sequence>